<dbReference type="InterPro" id="IPR011993">
    <property type="entry name" value="PH-like_dom_sf"/>
</dbReference>
<dbReference type="Pfam" id="PF00169">
    <property type="entry name" value="PH"/>
    <property type="match status" value="1"/>
</dbReference>
<feature type="domain" description="PH" evidence="1">
    <location>
        <begin position="28"/>
        <end position="119"/>
    </location>
</feature>
<dbReference type="Gene3D" id="2.30.29.30">
    <property type="entry name" value="Pleckstrin-homology domain (PH domain)/Phosphotyrosine-binding domain (PTB)"/>
    <property type="match status" value="1"/>
</dbReference>
<reference evidence="2" key="1">
    <citation type="submission" date="2023-03" db="EMBL/GenBank/DDBJ databases">
        <authorList>
            <person name="Steffen K."/>
            <person name="Cardenas P."/>
        </authorList>
    </citation>
    <scope>NUCLEOTIDE SEQUENCE</scope>
</reference>
<organism evidence="2 3">
    <name type="scientific">Geodia barretti</name>
    <name type="common">Barrett's horny sponge</name>
    <dbReference type="NCBI Taxonomy" id="519541"/>
    <lineage>
        <taxon>Eukaryota</taxon>
        <taxon>Metazoa</taxon>
        <taxon>Porifera</taxon>
        <taxon>Demospongiae</taxon>
        <taxon>Heteroscleromorpha</taxon>
        <taxon>Tetractinellida</taxon>
        <taxon>Astrophorina</taxon>
        <taxon>Geodiidae</taxon>
        <taxon>Geodia</taxon>
    </lineage>
</organism>
<dbReference type="EMBL" id="CASHTH010000744">
    <property type="protein sequence ID" value="CAI8007089.1"/>
    <property type="molecule type" value="Genomic_DNA"/>
</dbReference>
<evidence type="ECO:0000259" key="1">
    <source>
        <dbReference type="PROSITE" id="PS50003"/>
    </source>
</evidence>
<dbReference type="PROSITE" id="PS50003">
    <property type="entry name" value="PH_DOMAIN"/>
    <property type="match status" value="1"/>
</dbReference>
<comment type="caution">
    <text evidence="2">The sequence shown here is derived from an EMBL/GenBank/DDBJ whole genome shotgun (WGS) entry which is preliminary data.</text>
</comment>
<proteinExistence type="predicted"/>
<evidence type="ECO:0000313" key="3">
    <source>
        <dbReference type="Proteomes" id="UP001174909"/>
    </source>
</evidence>
<dbReference type="PANTHER" id="PTHR14336:SF8">
    <property type="entry name" value="PROTEIN OPY1"/>
    <property type="match status" value="1"/>
</dbReference>
<gene>
    <name evidence="2" type="ORF">GBAR_LOCUS5034</name>
</gene>
<dbReference type="AlphaFoldDB" id="A0AA35W4F6"/>
<sequence length="125" mass="14382">MNNHRVRTSSGVTQLFMRRTKTVVMSLQTIKEGHLYKRGKINTEWRMRTFVLNGKQLAYFKGGKHSPSGIIELKDVRRVTDLNGDGVFRVETPFRTYDIKGETIEEAQGWIKAVREALTVLESQP</sequence>
<accession>A0AA35W4F6</accession>
<dbReference type="SMART" id="SM00233">
    <property type="entry name" value="PH"/>
    <property type="match status" value="1"/>
</dbReference>
<dbReference type="InterPro" id="IPR001849">
    <property type="entry name" value="PH_domain"/>
</dbReference>
<protein>
    <submittedName>
        <fullName evidence="2">Pleckstrin homology domain-containing family A member 1</fullName>
    </submittedName>
</protein>
<dbReference type="Proteomes" id="UP001174909">
    <property type="component" value="Unassembled WGS sequence"/>
</dbReference>
<name>A0AA35W4F6_GEOBA</name>
<evidence type="ECO:0000313" key="2">
    <source>
        <dbReference type="EMBL" id="CAI8007089.1"/>
    </source>
</evidence>
<keyword evidence="3" id="KW-1185">Reference proteome</keyword>
<dbReference type="SUPFAM" id="SSF50729">
    <property type="entry name" value="PH domain-like"/>
    <property type="match status" value="1"/>
</dbReference>
<dbReference type="InterPro" id="IPR051707">
    <property type="entry name" value="PI-Interact_SigTrans_Reg"/>
</dbReference>
<dbReference type="PANTHER" id="PTHR14336">
    <property type="entry name" value="TANDEM PH DOMAIN CONTAINING PROTEIN"/>
    <property type="match status" value="1"/>
</dbReference>